<evidence type="ECO:0000256" key="3">
    <source>
        <dbReference type="ARBA" id="ARBA00022605"/>
    </source>
</evidence>
<evidence type="ECO:0000313" key="8">
    <source>
        <dbReference type="Proteomes" id="UP000197003"/>
    </source>
</evidence>
<dbReference type="AlphaFoldDB" id="A0A1Z3N6R8"/>
<dbReference type="Proteomes" id="UP000197003">
    <property type="component" value="Chromosome"/>
</dbReference>
<dbReference type="OrthoDB" id="9792278at2"/>
<organism evidence="7 8">
    <name type="scientific">Bdellovibrio bacteriovorus</name>
    <dbReference type="NCBI Taxonomy" id="959"/>
    <lineage>
        <taxon>Bacteria</taxon>
        <taxon>Pseudomonadati</taxon>
        <taxon>Bdellovibrionota</taxon>
        <taxon>Bdellovibrionia</taxon>
        <taxon>Bdellovibrionales</taxon>
        <taxon>Pseudobdellovibrionaceae</taxon>
        <taxon>Bdellovibrio</taxon>
    </lineage>
</organism>
<reference evidence="7 8" key="1">
    <citation type="submission" date="2017-04" db="EMBL/GenBank/DDBJ databases">
        <title>Whole genome sequence of Bdellovibrio bacteriovorus strain SSB218315.</title>
        <authorList>
            <person name="Oyedara O."/>
            <person name="Rodriguez-Perez M.A."/>
        </authorList>
    </citation>
    <scope>NUCLEOTIDE SEQUENCE [LARGE SCALE GENOMIC DNA]</scope>
    <source>
        <strain evidence="7 8">SSB218315</strain>
    </source>
</reference>
<evidence type="ECO:0000313" key="7">
    <source>
        <dbReference type="EMBL" id="ASD63158.1"/>
    </source>
</evidence>
<dbReference type="InterPro" id="IPR010049">
    <property type="entry name" value="MTA_SAH_Nsdase"/>
</dbReference>
<accession>A0A1Z3N6R8</accession>
<dbReference type="NCBIfam" id="TIGR01704">
    <property type="entry name" value="MTA_SAH-Nsdase"/>
    <property type="match status" value="1"/>
</dbReference>
<keyword evidence="4" id="KW-0378">Hydrolase</keyword>
<proteinExistence type="predicted"/>
<dbReference type="GO" id="GO:0019284">
    <property type="term" value="P:L-methionine salvage from S-adenosylmethionine"/>
    <property type="evidence" value="ECO:0007669"/>
    <property type="project" value="TreeGrafter"/>
</dbReference>
<evidence type="ECO:0000256" key="4">
    <source>
        <dbReference type="ARBA" id="ARBA00022801"/>
    </source>
</evidence>
<dbReference type="PANTHER" id="PTHR46832">
    <property type="entry name" value="5'-METHYLTHIOADENOSINE/S-ADENOSYLHOMOCYSTEINE NUCLEOSIDASE"/>
    <property type="match status" value="1"/>
</dbReference>
<dbReference type="InterPro" id="IPR000845">
    <property type="entry name" value="Nucleoside_phosphorylase_d"/>
</dbReference>
<gene>
    <name evidence="7" type="ORF">B9G79_06045</name>
</gene>
<dbReference type="GO" id="GO:0008782">
    <property type="term" value="F:adenosylhomocysteine nucleosidase activity"/>
    <property type="evidence" value="ECO:0007669"/>
    <property type="project" value="UniProtKB-EC"/>
</dbReference>
<sequence length="240" mass="25784">MAKILILTAMKEELKDVAGLPATSETSLAPFAVPVWKLQKNESEILIAQTGIGPINASSVLTSFLSNYKFDVVMLLGLGGAIDPALKLGDICIATDVIQHDAICSSDHGLEYMASGELHLSLPPEKRKSLKIKASAQWNQKIDGLLKGGPYKVHHGTVLSGSEFVGGTVRKELLKRTFADALLVDMEACSIAYLCEKAQVPFVIAKTVADTTHSKPTDEYVSFLTSSQKKTADIIDGLLN</sequence>
<dbReference type="UniPathway" id="UPA00904">
    <property type="reaction ID" value="UER00871"/>
</dbReference>
<evidence type="ECO:0000259" key="6">
    <source>
        <dbReference type="Pfam" id="PF01048"/>
    </source>
</evidence>
<comment type="pathway">
    <text evidence="1">Amino-acid biosynthesis; L-methionine biosynthesis via salvage pathway; S-methyl-5-thio-alpha-D-ribose 1-phosphate from S-methyl-5'-thioadenosine (hydrolase route): step 1/2.</text>
</comment>
<name>A0A1Z3N6R8_BDEBC</name>
<keyword evidence="3" id="KW-0028">Amino-acid biosynthesis</keyword>
<dbReference type="GO" id="GO:0019509">
    <property type="term" value="P:L-methionine salvage from methylthioadenosine"/>
    <property type="evidence" value="ECO:0007669"/>
    <property type="project" value="UniProtKB-UniPathway"/>
</dbReference>
<dbReference type="GO" id="GO:0009164">
    <property type="term" value="P:nucleoside catabolic process"/>
    <property type="evidence" value="ECO:0007669"/>
    <property type="project" value="InterPro"/>
</dbReference>
<protein>
    <recommendedName>
        <fullName evidence="2">adenosylhomocysteine nucleosidase</fullName>
        <ecNumber evidence="2">3.2.2.9</ecNumber>
    </recommendedName>
</protein>
<dbReference type="GO" id="GO:0005829">
    <property type="term" value="C:cytosol"/>
    <property type="evidence" value="ECO:0007669"/>
    <property type="project" value="TreeGrafter"/>
</dbReference>
<dbReference type="Pfam" id="PF01048">
    <property type="entry name" value="PNP_UDP_1"/>
    <property type="match status" value="1"/>
</dbReference>
<feature type="domain" description="Nucleoside phosphorylase" evidence="6">
    <location>
        <begin position="3"/>
        <end position="239"/>
    </location>
</feature>
<dbReference type="RefSeq" id="WP_088564736.1">
    <property type="nucleotide sequence ID" value="NZ_CP020946.1"/>
</dbReference>
<dbReference type="PANTHER" id="PTHR46832:SF1">
    <property type="entry name" value="5'-METHYLTHIOADENOSINE_S-ADENOSYLHOMOCYSTEINE NUCLEOSIDASE"/>
    <property type="match status" value="1"/>
</dbReference>
<dbReference type="SUPFAM" id="SSF53167">
    <property type="entry name" value="Purine and uridine phosphorylases"/>
    <property type="match status" value="1"/>
</dbReference>
<evidence type="ECO:0000256" key="1">
    <source>
        <dbReference type="ARBA" id="ARBA00004945"/>
    </source>
</evidence>
<dbReference type="GO" id="GO:0008930">
    <property type="term" value="F:methylthioadenosine nucleosidase activity"/>
    <property type="evidence" value="ECO:0007669"/>
    <property type="project" value="InterPro"/>
</dbReference>
<dbReference type="EMBL" id="CP020946">
    <property type="protein sequence ID" value="ASD63158.1"/>
    <property type="molecule type" value="Genomic_DNA"/>
</dbReference>
<evidence type="ECO:0000256" key="2">
    <source>
        <dbReference type="ARBA" id="ARBA00011974"/>
    </source>
</evidence>
<dbReference type="EC" id="3.2.2.9" evidence="2"/>
<keyword evidence="5" id="KW-0486">Methionine biosynthesis</keyword>
<dbReference type="InterPro" id="IPR035994">
    <property type="entry name" value="Nucleoside_phosphorylase_sf"/>
</dbReference>
<dbReference type="CDD" id="cd09008">
    <property type="entry name" value="MTAN"/>
    <property type="match status" value="1"/>
</dbReference>
<dbReference type="Gene3D" id="3.40.50.1580">
    <property type="entry name" value="Nucleoside phosphorylase domain"/>
    <property type="match status" value="1"/>
</dbReference>
<evidence type="ECO:0000256" key="5">
    <source>
        <dbReference type="ARBA" id="ARBA00023167"/>
    </source>
</evidence>